<feature type="compositionally biased region" description="Basic and acidic residues" evidence="1">
    <location>
        <begin position="50"/>
        <end position="64"/>
    </location>
</feature>
<evidence type="ECO:0000313" key="3">
    <source>
        <dbReference type="Proteomes" id="UP000887159"/>
    </source>
</evidence>
<gene>
    <name evidence="2" type="ORF">TNCV_4375851</name>
</gene>
<feature type="compositionally biased region" description="Polar residues" evidence="1">
    <location>
        <begin position="28"/>
        <end position="37"/>
    </location>
</feature>
<dbReference type="AlphaFoldDB" id="A0A8X7BDN9"/>
<organism evidence="2 3">
    <name type="scientific">Trichonephila clavipes</name>
    <name type="common">Golden silk orbweaver</name>
    <name type="synonym">Nephila clavipes</name>
    <dbReference type="NCBI Taxonomy" id="2585209"/>
    <lineage>
        <taxon>Eukaryota</taxon>
        <taxon>Metazoa</taxon>
        <taxon>Ecdysozoa</taxon>
        <taxon>Arthropoda</taxon>
        <taxon>Chelicerata</taxon>
        <taxon>Arachnida</taxon>
        <taxon>Araneae</taxon>
        <taxon>Araneomorphae</taxon>
        <taxon>Entelegynae</taxon>
        <taxon>Araneoidea</taxon>
        <taxon>Nephilidae</taxon>
        <taxon>Trichonephila</taxon>
    </lineage>
</organism>
<protein>
    <submittedName>
        <fullName evidence="2">Uncharacterized protein</fullName>
    </submittedName>
</protein>
<accession>A0A8X7BDN9</accession>
<dbReference type="EMBL" id="BMAU01021377">
    <property type="protein sequence ID" value="GFY26839.1"/>
    <property type="molecule type" value="Genomic_DNA"/>
</dbReference>
<dbReference type="Proteomes" id="UP000887159">
    <property type="component" value="Unassembled WGS sequence"/>
</dbReference>
<proteinExistence type="predicted"/>
<comment type="caution">
    <text evidence="2">The sequence shown here is derived from an EMBL/GenBank/DDBJ whole genome shotgun (WGS) entry which is preliminary data.</text>
</comment>
<name>A0A8X7BDN9_TRICX</name>
<feature type="region of interest" description="Disordered" evidence="1">
    <location>
        <begin position="22"/>
        <end position="76"/>
    </location>
</feature>
<keyword evidence="3" id="KW-1185">Reference proteome</keyword>
<evidence type="ECO:0000313" key="2">
    <source>
        <dbReference type="EMBL" id="GFY26839.1"/>
    </source>
</evidence>
<sequence length="76" mass="8336">MYSTVEPGRLGLVSSKFSHALASENKVKTSGESSSPEWSRRNLIGGTNVERGRDSVVPADRVEVEENESWSFPTIP</sequence>
<reference evidence="2" key="1">
    <citation type="submission" date="2020-08" db="EMBL/GenBank/DDBJ databases">
        <title>Multicomponent nature underlies the extraordinary mechanical properties of spider dragline silk.</title>
        <authorList>
            <person name="Kono N."/>
            <person name="Nakamura H."/>
            <person name="Mori M."/>
            <person name="Yoshida Y."/>
            <person name="Ohtoshi R."/>
            <person name="Malay A.D."/>
            <person name="Moran D.A.P."/>
            <person name="Tomita M."/>
            <person name="Numata K."/>
            <person name="Arakawa K."/>
        </authorList>
    </citation>
    <scope>NUCLEOTIDE SEQUENCE</scope>
</reference>
<evidence type="ECO:0000256" key="1">
    <source>
        <dbReference type="SAM" id="MobiDB-lite"/>
    </source>
</evidence>